<keyword evidence="12 14" id="KW-0464">Manganese</keyword>
<dbReference type="InterPro" id="IPR036144">
    <property type="entry name" value="RibA-like_sf"/>
</dbReference>
<dbReference type="Gene3D" id="3.90.870.10">
    <property type="entry name" value="DHBP synthase"/>
    <property type="match status" value="1"/>
</dbReference>
<feature type="binding site" evidence="14">
    <location>
        <position position="41"/>
    </location>
    <ligand>
        <name>D-ribulose 5-phosphate</name>
        <dbReference type="ChEBI" id="CHEBI:58121"/>
    </ligand>
</feature>
<comment type="similarity">
    <text evidence="14">Belongs to the DHBP synthase family.</text>
</comment>
<keyword evidence="13 14" id="KW-0456">Lyase</keyword>
<comment type="cofactor">
    <cofactor evidence="2">
        <name>Mn(2+)</name>
        <dbReference type="ChEBI" id="CHEBI:29035"/>
    </cofactor>
</comment>
<evidence type="ECO:0000256" key="14">
    <source>
        <dbReference type="HAMAP-Rule" id="MF_00180"/>
    </source>
</evidence>
<dbReference type="AlphaFoldDB" id="Q13BN8"/>
<feature type="domain" description="GTP cyclohydrolase II" evidence="15">
    <location>
        <begin position="217"/>
        <end position="362"/>
    </location>
</feature>
<evidence type="ECO:0000256" key="2">
    <source>
        <dbReference type="ARBA" id="ARBA00001936"/>
    </source>
</evidence>
<dbReference type="eggNOG" id="COG0807">
    <property type="taxonomic scope" value="Bacteria"/>
</dbReference>
<comment type="subunit">
    <text evidence="14">Homodimer.</text>
</comment>
<dbReference type="GO" id="GO:0030145">
    <property type="term" value="F:manganese ion binding"/>
    <property type="evidence" value="ECO:0007669"/>
    <property type="project" value="UniProtKB-UniRule"/>
</dbReference>
<reference evidence="16 17" key="1">
    <citation type="submission" date="2006-03" db="EMBL/GenBank/DDBJ databases">
        <title>Complete sequence of Rhodopseudomonas palustris BisB5.</title>
        <authorList>
            <consortium name="US DOE Joint Genome Institute"/>
            <person name="Copeland A."/>
            <person name="Lucas S."/>
            <person name="Lapidus A."/>
            <person name="Barry K."/>
            <person name="Detter J.C."/>
            <person name="Glavina del Rio T."/>
            <person name="Hammon N."/>
            <person name="Israni S."/>
            <person name="Dalin E."/>
            <person name="Tice H."/>
            <person name="Pitluck S."/>
            <person name="Chain P."/>
            <person name="Malfatti S."/>
            <person name="Shin M."/>
            <person name="Vergez L."/>
            <person name="Schmutz J."/>
            <person name="Larimer F."/>
            <person name="Land M."/>
            <person name="Hauser L."/>
            <person name="Pelletier D.A."/>
            <person name="Kyrpides N."/>
            <person name="Lykidis A."/>
            <person name="Oda Y."/>
            <person name="Harwood C.S."/>
            <person name="Richardson P."/>
        </authorList>
    </citation>
    <scope>NUCLEOTIDE SEQUENCE [LARGE SCALE GENOMIC DNA]</scope>
    <source>
        <strain evidence="16 17">BisB5</strain>
    </source>
</reference>
<sequence>MVYSSTQRVTMAHPIQDVLQAFAAGEIVVVTDDDDREGEGDLVVAASLCNSEKMAFIIRHTSGIVCAPITMDDARRLRLDPMVAHNDSNHTTAFTVSIDYKPDNGTGISAEERASCCRALANPNAGAADFARPGHIFPLIARDGGVLLRSGHTEAAVDLCRLAGLPPVGVISELMNDDGTVTKGAQVVEFAKKHNLKLVTIADLIAHRQAREKLIERVAMFTMESPIGPMQGYAYRSPFDEIAHVACVYNGVGDGRNVLVRFHKPNIVKEIFTGPRRIEAVLEHFRNNGSGVLIYLRDGAAGVPVAPIDEASSAEADRHRQWREIGVGAQILRDLGVSSIRHLTSSHLDYKGLSGFGIEIVSSEHLEGA</sequence>
<keyword evidence="16" id="KW-0378">Hydrolase</keyword>
<dbReference type="Gene3D" id="3.40.50.10990">
    <property type="entry name" value="GTP cyclohydrolase II"/>
    <property type="match status" value="1"/>
</dbReference>
<dbReference type="KEGG" id="rpd:RPD_1263"/>
<evidence type="ECO:0000256" key="4">
    <source>
        <dbReference type="ARBA" id="ARBA00004904"/>
    </source>
</evidence>
<feature type="binding site" evidence="14">
    <location>
        <position position="37"/>
    </location>
    <ligand>
        <name>Mg(2+)</name>
        <dbReference type="ChEBI" id="CHEBI:18420"/>
        <label>1</label>
    </ligand>
</feature>
<feature type="binding site" evidence="14">
    <location>
        <position position="37"/>
    </location>
    <ligand>
        <name>Mg(2+)</name>
        <dbReference type="ChEBI" id="CHEBI:18420"/>
        <label>2</label>
    </ligand>
</feature>
<dbReference type="PANTHER" id="PTHR21327">
    <property type="entry name" value="GTP CYCLOHYDROLASE II-RELATED"/>
    <property type="match status" value="1"/>
</dbReference>
<keyword evidence="11 14" id="KW-0460">Magnesium</keyword>
<dbReference type="InterPro" id="IPR000422">
    <property type="entry name" value="DHBP_synthase_RibB"/>
</dbReference>
<dbReference type="SUPFAM" id="SSF142695">
    <property type="entry name" value="RibA-like"/>
    <property type="match status" value="1"/>
</dbReference>
<comment type="similarity">
    <text evidence="6">In the C-terminal section; belongs to the GTP cyclohydrolase II family.</text>
</comment>
<evidence type="ECO:0000313" key="16">
    <source>
        <dbReference type="EMBL" id="ABE38501.1"/>
    </source>
</evidence>
<dbReference type="FunFam" id="3.90.870.10:FF:000001">
    <property type="entry name" value="Riboflavin biosynthesis protein RibBA"/>
    <property type="match status" value="1"/>
</dbReference>
<evidence type="ECO:0000256" key="13">
    <source>
        <dbReference type="ARBA" id="ARBA00023239"/>
    </source>
</evidence>
<evidence type="ECO:0000256" key="11">
    <source>
        <dbReference type="ARBA" id="ARBA00022842"/>
    </source>
</evidence>
<dbReference type="EMBL" id="CP000283">
    <property type="protein sequence ID" value="ABE38501.1"/>
    <property type="molecule type" value="Genomic_DNA"/>
</dbReference>
<dbReference type="GO" id="GO:0008686">
    <property type="term" value="F:3,4-dihydroxy-2-butanone-4-phosphate synthase activity"/>
    <property type="evidence" value="ECO:0007669"/>
    <property type="project" value="UniProtKB-UniRule"/>
</dbReference>
<dbReference type="EC" id="4.1.99.12" evidence="7 14"/>
<evidence type="ECO:0000313" key="17">
    <source>
        <dbReference type="Proteomes" id="UP000001818"/>
    </source>
</evidence>
<dbReference type="InterPro" id="IPR017945">
    <property type="entry name" value="DHBP_synth_RibB-like_a/b_dom"/>
</dbReference>
<comment type="catalytic activity">
    <reaction evidence="1 14">
        <text>D-ribulose 5-phosphate = (2S)-2-hydroxy-3-oxobutyl phosphate + formate + H(+)</text>
        <dbReference type="Rhea" id="RHEA:18457"/>
        <dbReference type="ChEBI" id="CHEBI:15378"/>
        <dbReference type="ChEBI" id="CHEBI:15740"/>
        <dbReference type="ChEBI" id="CHEBI:58121"/>
        <dbReference type="ChEBI" id="CHEBI:58830"/>
        <dbReference type="EC" id="4.1.99.12"/>
    </reaction>
</comment>
<keyword evidence="9 14" id="KW-0686">Riboflavin biosynthesis</keyword>
<organism evidence="16 17">
    <name type="scientific">Rhodopseudomonas palustris (strain BisB5)</name>
    <dbReference type="NCBI Taxonomy" id="316057"/>
    <lineage>
        <taxon>Bacteria</taxon>
        <taxon>Pseudomonadati</taxon>
        <taxon>Pseudomonadota</taxon>
        <taxon>Alphaproteobacteria</taxon>
        <taxon>Hyphomicrobiales</taxon>
        <taxon>Nitrobacteraceae</taxon>
        <taxon>Rhodopseudomonas</taxon>
    </lineage>
</organism>
<comment type="function">
    <text evidence="3 14">Catalyzes the conversion of D-ribulose 5-phosphate to formate and 3,4-dihydroxy-2-butanone 4-phosphate.</text>
</comment>
<evidence type="ECO:0000256" key="8">
    <source>
        <dbReference type="ARBA" id="ARBA00018836"/>
    </source>
</evidence>
<comment type="cofactor">
    <cofactor evidence="14">
        <name>Mg(2+)</name>
        <dbReference type="ChEBI" id="CHEBI:18420"/>
    </cofactor>
    <cofactor evidence="14">
        <name>Mn(2+)</name>
        <dbReference type="ChEBI" id="CHEBI:29035"/>
    </cofactor>
    <text evidence="14">Binds 2 divalent metal cations per subunit. Magnesium or manganese.</text>
</comment>
<evidence type="ECO:0000256" key="6">
    <source>
        <dbReference type="ARBA" id="ARBA00008976"/>
    </source>
</evidence>
<feature type="binding site" evidence="14">
    <location>
        <begin position="149"/>
        <end position="153"/>
    </location>
    <ligand>
        <name>D-ribulose 5-phosphate</name>
        <dbReference type="ChEBI" id="CHEBI:58121"/>
    </ligand>
</feature>
<evidence type="ECO:0000256" key="5">
    <source>
        <dbReference type="ARBA" id="ARBA00005520"/>
    </source>
</evidence>
<dbReference type="InterPro" id="IPR032677">
    <property type="entry name" value="GTP_cyclohydro_II"/>
</dbReference>
<comment type="pathway">
    <text evidence="4 14">Cofactor biosynthesis; riboflavin biosynthesis; 2-hydroxy-3-oxobutyl phosphate from D-ribulose 5-phosphate: step 1/1.</text>
</comment>
<evidence type="ECO:0000256" key="12">
    <source>
        <dbReference type="ARBA" id="ARBA00023211"/>
    </source>
</evidence>
<dbReference type="GO" id="GO:0005829">
    <property type="term" value="C:cytosol"/>
    <property type="evidence" value="ECO:0007669"/>
    <property type="project" value="TreeGrafter"/>
</dbReference>
<evidence type="ECO:0000256" key="3">
    <source>
        <dbReference type="ARBA" id="ARBA00002284"/>
    </source>
</evidence>
<feature type="site" description="Essential for catalytic activity" evidence="14">
    <location>
        <position position="135"/>
    </location>
</feature>
<dbReference type="Pfam" id="PF00926">
    <property type="entry name" value="DHBP_synthase"/>
    <property type="match status" value="1"/>
</dbReference>
<evidence type="ECO:0000259" key="15">
    <source>
        <dbReference type="Pfam" id="PF00925"/>
    </source>
</evidence>
<name>Q13BN8_RHOPS</name>
<evidence type="ECO:0000256" key="1">
    <source>
        <dbReference type="ARBA" id="ARBA00000141"/>
    </source>
</evidence>
<dbReference type="HAMAP" id="MF_00180">
    <property type="entry name" value="RibB"/>
    <property type="match status" value="1"/>
</dbReference>
<dbReference type="PANTHER" id="PTHR21327:SF18">
    <property type="entry name" value="3,4-DIHYDROXY-2-BUTANONE 4-PHOSPHATE SYNTHASE"/>
    <property type="match status" value="1"/>
</dbReference>
<feature type="binding site" evidence="14">
    <location>
        <position position="152"/>
    </location>
    <ligand>
        <name>Mg(2+)</name>
        <dbReference type="ChEBI" id="CHEBI:18420"/>
        <label>2</label>
    </ligand>
</feature>
<dbReference type="SUPFAM" id="SSF55821">
    <property type="entry name" value="YrdC/RibB"/>
    <property type="match status" value="1"/>
</dbReference>
<dbReference type="GO" id="GO:0003935">
    <property type="term" value="F:GTP cyclohydrolase II activity"/>
    <property type="evidence" value="ECO:0007669"/>
    <property type="project" value="TreeGrafter"/>
</dbReference>
<evidence type="ECO:0000256" key="7">
    <source>
        <dbReference type="ARBA" id="ARBA00012153"/>
    </source>
</evidence>
<feature type="site" description="Essential for catalytic activity" evidence="14">
    <location>
        <position position="173"/>
    </location>
</feature>
<dbReference type="Pfam" id="PF00925">
    <property type="entry name" value="GTP_cyclohydro2"/>
    <property type="match status" value="1"/>
</dbReference>
<feature type="binding site" evidence="14">
    <location>
        <begin position="36"/>
        <end position="37"/>
    </location>
    <ligand>
        <name>D-ribulose 5-phosphate</name>
        <dbReference type="ChEBI" id="CHEBI:58121"/>
    </ligand>
</feature>
<keyword evidence="10 14" id="KW-0479">Metal-binding</keyword>
<dbReference type="NCBIfam" id="TIGR00506">
    <property type="entry name" value="ribB"/>
    <property type="match status" value="1"/>
</dbReference>
<accession>Q13BN8</accession>
<dbReference type="GO" id="GO:0000287">
    <property type="term" value="F:magnesium ion binding"/>
    <property type="evidence" value="ECO:0007669"/>
    <property type="project" value="UniProtKB-UniRule"/>
</dbReference>
<dbReference type="STRING" id="316057.RPD_1263"/>
<comment type="similarity">
    <text evidence="5">In the N-terminal section; belongs to the DHBP synthase family.</text>
</comment>
<dbReference type="HOGENOM" id="CLU_020273_1_2_5"/>
<dbReference type="PIRSF" id="PIRSF001259">
    <property type="entry name" value="RibA"/>
    <property type="match status" value="1"/>
</dbReference>
<gene>
    <name evidence="14" type="primary">ribB</name>
    <name evidence="16" type="ordered locus">RPD_1263</name>
</gene>
<dbReference type="UniPathway" id="UPA00275">
    <property type="reaction ID" value="UER00399"/>
</dbReference>
<proteinExistence type="inferred from homology"/>
<protein>
    <recommendedName>
        <fullName evidence="8 14">3,4-dihydroxy-2-butanone 4-phosphate synthase</fullName>
        <shortName evidence="14">DHBP synthase</shortName>
        <ecNumber evidence="7 14">4.1.99.12</ecNumber>
    </recommendedName>
</protein>
<evidence type="ECO:0000256" key="10">
    <source>
        <dbReference type="ARBA" id="ARBA00022723"/>
    </source>
</evidence>
<dbReference type="eggNOG" id="COG0108">
    <property type="taxonomic scope" value="Bacteria"/>
</dbReference>
<dbReference type="Proteomes" id="UP000001818">
    <property type="component" value="Chromosome"/>
</dbReference>
<evidence type="ECO:0000256" key="9">
    <source>
        <dbReference type="ARBA" id="ARBA00022619"/>
    </source>
</evidence>
<dbReference type="GO" id="GO:0009231">
    <property type="term" value="P:riboflavin biosynthetic process"/>
    <property type="evidence" value="ECO:0007669"/>
    <property type="project" value="UniProtKB-UniRule"/>
</dbReference>